<keyword evidence="2" id="KW-1185">Reference proteome</keyword>
<reference evidence="1 2" key="1">
    <citation type="submission" date="2019-06" db="EMBL/GenBank/DDBJ databases">
        <title>Genome analyses of bacteria isolated from kimchi.</title>
        <authorList>
            <person name="Lee S."/>
            <person name="Ahn S."/>
            <person name="Roh S."/>
        </authorList>
    </citation>
    <scope>NUCLEOTIDE SEQUENCE [LARGE SCALE GENOMIC DNA]</scope>
    <source>
        <strain evidence="1 2">CBA3625</strain>
    </source>
</reference>
<dbReference type="EMBL" id="CP042387">
    <property type="protein sequence ID" value="QEA43285.1"/>
    <property type="molecule type" value="Genomic_DNA"/>
</dbReference>
<dbReference type="RefSeq" id="WP_147000628.1">
    <property type="nucleotide sequence ID" value="NZ_CP042387.1"/>
</dbReference>
<dbReference type="AlphaFoldDB" id="A0AAP9EAH6"/>
<dbReference type="Proteomes" id="UP000321298">
    <property type="component" value="Chromosome"/>
</dbReference>
<name>A0AAP9EAH6_LEULA</name>
<evidence type="ECO:0000313" key="1">
    <source>
        <dbReference type="EMBL" id="QEA43285.1"/>
    </source>
</evidence>
<proteinExistence type="predicted"/>
<protein>
    <submittedName>
        <fullName evidence="1">Uncharacterized protein</fullName>
    </submittedName>
</protein>
<evidence type="ECO:0000313" key="2">
    <source>
        <dbReference type="Proteomes" id="UP000321298"/>
    </source>
</evidence>
<sequence>MPVKYTLSDAQIAERKLYNEIGWPFLLTPAQLELYEMKSIDTLKRYLLGRDDAPFINFDRGGVIPRLAWEKFKAIVSVGGTYSGEL</sequence>
<dbReference type="GeneID" id="66530662"/>
<organism evidence="1 2">
    <name type="scientific">Leuconostoc lactis</name>
    <dbReference type="NCBI Taxonomy" id="1246"/>
    <lineage>
        <taxon>Bacteria</taxon>
        <taxon>Bacillati</taxon>
        <taxon>Bacillota</taxon>
        <taxon>Bacilli</taxon>
        <taxon>Lactobacillales</taxon>
        <taxon>Lactobacillaceae</taxon>
        <taxon>Leuconostoc</taxon>
    </lineage>
</organism>
<gene>
    <name evidence="1" type="ORF">FGL83_00555</name>
</gene>
<accession>A0AAP9EAH6</accession>